<reference evidence="1 2" key="1">
    <citation type="submission" date="2020-03" db="EMBL/GenBank/DDBJ databases">
        <title>Whole genome shotgun sequence of Phytohabitans suffuscus NBRC 105367.</title>
        <authorList>
            <person name="Komaki H."/>
            <person name="Tamura T."/>
        </authorList>
    </citation>
    <scope>NUCLEOTIDE SEQUENCE [LARGE SCALE GENOMIC DNA]</scope>
    <source>
        <strain evidence="1 2">NBRC 105367</strain>
    </source>
</reference>
<dbReference type="AlphaFoldDB" id="A0A6F8YQZ1"/>
<keyword evidence="2" id="KW-1185">Reference proteome</keyword>
<protein>
    <submittedName>
        <fullName evidence="1">Uncharacterized protein</fullName>
    </submittedName>
</protein>
<evidence type="ECO:0000313" key="2">
    <source>
        <dbReference type="Proteomes" id="UP000503011"/>
    </source>
</evidence>
<organism evidence="1 2">
    <name type="scientific">Phytohabitans suffuscus</name>
    <dbReference type="NCBI Taxonomy" id="624315"/>
    <lineage>
        <taxon>Bacteria</taxon>
        <taxon>Bacillati</taxon>
        <taxon>Actinomycetota</taxon>
        <taxon>Actinomycetes</taxon>
        <taxon>Micromonosporales</taxon>
        <taxon>Micromonosporaceae</taxon>
    </lineage>
</organism>
<name>A0A6F8YQZ1_9ACTN</name>
<dbReference type="Proteomes" id="UP000503011">
    <property type="component" value="Chromosome"/>
</dbReference>
<evidence type="ECO:0000313" key="1">
    <source>
        <dbReference type="EMBL" id="BCB88512.1"/>
    </source>
</evidence>
<dbReference type="KEGG" id="psuu:Psuf_058250"/>
<reference evidence="1 2" key="2">
    <citation type="submission" date="2020-03" db="EMBL/GenBank/DDBJ databases">
        <authorList>
            <person name="Ichikawa N."/>
            <person name="Kimura A."/>
            <person name="Kitahashi Y."/>
            <person name="Uohara A."/>
        </authorList>
    </citation>
    <scope>NUCLEOTIDE SEQUENCE [LARGE SCALE GENOMIC DNA]</scope>
    <source>
        <strain evidence="1 2">NBRC 105367</strain>
    </source>
</reference>
<gene>
    <name evidence="1" type="ORF">Psuf_058250</name>
</gene>
<accession>A0A6F8YQZ1</accession>
<dbReference type="EMBL" id="AP022871">
    <property type="protein sequence ID" value="BCB88512.1"/>
    <property type="molecule type" value="Genomic_DNA"/>
</dbReference>
<proteinExistence type="predicted"/>
<sequence>MMKTASRDPATPTLSPRDLSLVEIGSCEGAAAPLPLLGARDAPAVRVGLPPDNVVAVATVDGPGVLIQARMSLPRWLLCAKWRGGTSCGHLNCAPRYRK</sequence>